<sequence>MSTAVLVVAAALSGLGGGLLLRPVADRVLRRRPSLRSFRRELTGPRPGLAFYIVPPALGDTDEIVAELTAGRRPRLCLIGRLCGPLPYGQDVVPENALHRGALWVAPGLLMFDPRGDAEMSVLEAPYGVDAREPMLTEAGRPVLTLDLGDGVLVFEPAPDTDLEHAWSRVRAVLEDTGPRASA</sequence>
<name>A0A543IM56_9ACTN</name>
<reference evidence="1 2" key="1">
    <citation type="submission" date="2019-06" db="EMBL/GenBank/DDBJ databases">
        <title>Sequencing the genomes of 1000 actinobacteria strains.</title>
        <authorList>
            <person name="Klenk H.-P."/>
        </authorList>
    </citation>
    <scope>NUCLEOTIDE SEQUENCE [LARGE SCALE GENOMIC DNA]</scope>
    <source>
        <strain evidence="1 2">DSM 45043</strain>
    </source>
</reference>
<evidence type="ECO:0000313" key="2">
    <source>
        <dbReference type="Proteomes" id="UP000316706"/>
    </source>
</evidence>
<dbReference type="EMBL" id="VFPO01000001">
    <property type="protein sequence ID" value="TQM71662.1"/>
    <property type="molecule type" value="Genomic_DNA"/>
</dbReference>
<gene>
    <name evidence="1" type="ORF">FHX41_5431</name>
</gene>
<dbReference type="AlphaFoldDB" id="A0A543IM56"/>
<evidence type="ECO:0000313" key="1">
    <source>
        <dbReference type="EMBL" id="TQM71662.1"/>
    </source>
</evidence>
<protein>
    <submittedName>
        <fullName evidence="1">Uncharacterized protein</fullName>
    </submittedName>
</protein>
<comment type="caution">
    <text evidence="1">The sequence shown here is derived from an EMBL/GenBank/DDBJ whole genome shotgun (WGS) entry which is preliminary data.</text>
</comment>
<accession>A0A543IM56</accession>
<proteinExistence type="predicted"/>
<keyword evidence="2" id="KW-1185">Reference proteome</keyword>
<organism evidence="1 2">
    <name type="scientific">Actinomadura hallensis</name>
    <dbReference type="NCBI Taxonomy" id="337895"/>
    <lineage>
        <taxon>Bacteria</taxon>
        <taxon>Bacillati</taxon>
        <taxon>Actinomycetota</taxon>
        <taxon>Actinomycetes</taxon>
        <taxon>Streptosporangiales</taxon>
        <taxon>Thermomonosporaceae</taxon>
        <taxon>Actinomadura</taxon>
    </lineage>
</organism>
<dbReference type="Proteomes" id="UP000316706">
    <property type="component" value="Unassembled WGS sequence"/>
</dbReference>